<proteinExistence type="inferred from homology"/>
<accession>A0A4Q7LX97</accession>
<protein>
    <submittedName>
        <fullName evidence="10">Uncharacterized protein YgbK (DUF1537 family)</fullName>
    </submittedName>
</protein>
<dbReference type="InterPro" id="IPR031475">
    <property type="entry name" value="NBD_C"/>
</dbReference>
<dbReference type="InterPro" id="IPR037051">
    <property type="entry name" value="4-carb_acid_sugar_kinase_N_sf"/>
</dbReference>
<sequence>MTSSIHIGIVADDLTGANDTAVQFGTRGWDARIALDEDATLTGQVVAVSSDARPLAEGPAAAATEAAIERLNPTRLYLKIDSTARGSIAAQVTGALGAWQRRYPDAVAVVCPAYPAMARTVEAGEVRVAGIPVHRTAIGTDPVTPVTESSLVARIPNARSATIDEVGSAAPGEILVLDARSPAQLDQFAIRLAELGERVIVVGSAGFAESLARHLPGDRDVVDAPRPSGRSVILLSSLNPVSHAQADALTSFAPDQVRVVTPSGADLGGTTPQAEGDGGVPPAPITLIRTPQDRVAEGDGSAAAAVADALAAVTVSIIEREHPAVVGLVGGDGARAVLRRLGAVALAVLDAAVEGAPLMTIVGGPHDGLPVWTKAGGFGEPDALLRILEHTGALAAPTASPSVKEDTP</sequence>
<feature type="region of interest" description="Disordered" evidence="7">
    <location>
        <begin position="262"/>
        <end position="281"/>
    </location>
</feature>
<evidence type="ECO:0000256" key="3">
    <source>
        <dbReference type="ARBA" id="ARBA00022741"/>
    </source>
</evidence>
<dbReference type="Gene3D" id="3.40.980.20">
    <property type="entry name" value="Four-carbon acid sugar kinase, nucleotide binding domain"/>
    <property type="match status" value="1"/>
</dbReference>
<evidence type="ECO:0000256" key="6">
    <source>
        <dbReference type="ARBA" id="ARBA00023277"/>
    </source>
</evidence>
<comment type="similarity">
    <text evidence="1">Belongs to the four-carbon acid sugar kinase family.</text>
</comment>
<evidence type="ECO:0000256" key="7">
    <source>
        <dbReference type="SAM" id="MobiDB-lite"/>
    </source>
</evidence>
<dbReference type="GO" id="GO:0005524">
    <property type="term" value="F:ATP binding"/>
    <property type="evidence" value="ECO:0007669"/>
    <property type="project" value="UniProtKB-KW"/>
</dbReference>
<keyword evidence="4" id="KW-0418">Kinase</keyword>
<dbReference type="RefSeq" id="WP_130484222.1">
    <property type="nucleotide sequence ID" value="NZ_SGWW01000001.1"/>
</dbReference>
<evidence type="ECO:0000256" key="2">
    <source>
        <dbReference type="ARBA" id="ARBA00022679"/>
    </source>
</evidence>
<keyword evidence="5" id="KW-0067">ATP-binding</keyword>
<dbReference type="GO" id="GO:0016301">
    <property type="term" value="F:kinase activity"/>
    <property type="evidence" value="ECO:0007669"/>
    <property type="project" value="UniProtKB-KW"/>
</dbReference>
<name>A0A4Q7LX97_9MICO</name>
<evidence type="ECO:0000256" key="1">
    <source>
        <dbReference type="ARBA" id="ARBA00005715"/>
    </source>
</evidence>
<gene>
    <name evidence="10" type="ORF">EV141_0324</name>
</gene>
<evidence type="ECO:0000259" key="8">
    <source>
        <dbReference type="Pfam" id="PF07005"/>
    </source>
</evidence>
<dbReference type="Proteomes" id="UP000293519">
    <property type="component" value="Unassembled WGS sequence"/>
</dbReference>
<dbReference type="AlphaFoldDB" id="A0A4Q7LX97"/>
<keyword evidence="6" id="KW-0119">Carbohydrate metabolism</keyword>
<keyword evidence="2" id="KW-0808">Transferase</keyword>
<evidence type="ECO:0000259" key="9">
    <source>
        <dbReference type="Pfam" id="PF17042"/>
    </source>
</evidence>
<organism evidence="10 11">
    <name type="scientific">Microcella putealis</name>
    <dbReference type="NCBI Taxonomy" id="337005"/>
    <lineage>
        <taxon>Bacteria</taxon>
        <taxon>Bacillati</taxon>
        <taxon>Actinomycetota</taxon>
        <taxon>Actinomycetes</taxon>
        <taxon>Micrococcales</taxon>
        <taxon>Microbacteriaceae</taxon>
        <taxon>Microcella</taxon>
    </lineage>
</organism>
<keyword evidence="3" id="KW-0547">Nucleotide-binding</keyword>
<dbReference type="OrthoDB" id="191465at2"/>
<dbReference type="EMBL" id="SGWW01000001">
    <property type="protein sequence ID" value="RZS59107.1"/>
    <property type="molecule type" value="Genomic_DNA"/>
</dbReference>
<evidence type="ECO:0000313" key="11">
    <source>
        <dbReference type="Proteomes" id="UP000293519"/>
    </source>
</evidence>
<dbReference type="InterPro" id="IPR010737">
    <property type="entry name" value="4-carb_acid_sugar_kinase_N"/>
</dbReference>
<dbReference type="InterPro" id="IPR042213">
    <property type="entry name" value="NBD_C_sf"/>
</dbReference>
<dbReference type="SUPFAM" id="SSF142764">
    <property type="entry name" value="YgbK-like"/>
    <property type="match status" value="1"/>
</dbReference>
<evidence type="ECO:0000256" key="4">
    <source>
        <dbReference type="ARBA" id="ARBA00022777"/>
    </source>
</evidence>
<keyword evidence="11" id="KW-1185">Reference proteome</keyword>
<comment type="caution">
    <text evidence="10">The sequence shown here is derived from an EMBL/GenBank/DDBJ whole genome shotgun (WGS) entry which is preliminary data.</text>
</comment>
<feature type="domain" description="Four-carbon acid sugar kinase nucleotide binding" evidence="9">
    <location>
        <begin position="295"/>
        <end position="384"/>
    </location>
</feature>
<dbReference type="Pfam" id="PF17042">
    <property type="entry name" value="NBD_C"/>
    <property type="match status" value="1"/>
</dbReference>
<evidence type="ECO:0000313" key="10">
    <source>
        <dbReference type="EMBL" id="RZS59107.1"/>
    </source>
</evidence>
<evidence type="ECO:0000256" key="5">
    <source>
        <dbReference type="ARBA" id="ARBA00022840"/>
    </source>
</evidence>
<reference evidence="10 11" key="1">
    <citation type="journal article" date="2015" name="Stand. Genomic Sci.">
        <title>Genomic Encyclopedia of Bacterial and Archaeal Type Strains, Phase III: the genomes of soil and plant-associated and newly described type strains.</title>
        <authorList>
            <person name="Whitman W.B."/>
            <person name="Woyke T."/>
            <person name="Klenk H.P."/>
            <person name="Zhou Y."/>
            <person name="Lilburn T.G."/>
            <person name="Beck B.J."/>
            <person name="De Vos P."/>
            <person name="Vandamme P."/>
            <person name="Eisen J.A."/>
            <person name="Garrity G."/>
            <person name="Hugenholtz P."/>
            <person name="Kyrpides N.C."/>
        </authorList>
    </citation>
    <scope>NUCLEOTIDE SEQUENCE [LARGE SCALE GENOMIC DNA]</scope>
    <source>
        <strain evidence="10 11">CV2</strain>
    </source>
</reference>
<feature type="domain" description="Four-carbon acid sugar kinase N-terminal" evidence="8">
    <location>
        <begin position="7"/>
        <end position="211"/>
    </location>
</feature>
<dbReference type="Gene3D" id="3.40.50.10840">
    <property type="entry name" value="Putative sugar-binding, N-terminal domain"/>
    <property type="match status" value="1"/>
</dbReference>
<dbReference type="Pfam" id="PF07005">
    <property type="entry name" value="SBD_N"/>
    <property type="match status" value="1"/>
</dbReference>